<evidence type="ECO:0000259" key="1">
    <source>
        <dbReference type="Pfam" id="PF12695"/>
    </source>
</evidence>
<dbReference type="GO" id="GO:0016787">
    <property type="term" value="F:hydrolase activity"/>
    <property type="evidence" value="ECO:0007669"/>
    <property type="project" value="UniProtKB-KW"/>
</dbReference>
<dbReference type="RefSeq" id="WP_148986910.1">
    <property type="nucleotide sequence ID" value="NZ_VTEV01000001.1"/>
</dbReference>
<name>A0A5D4T7Z0_9BACI</name>
<proteinExistence type="predicted"/>
<dbReference type="STRING" id="79883.GCA_001636495_03478"/>
<evidence type="ECO:0000313" key="3">
    <source>
        <dbReference type="Proteomes" id="UP000322524"/>
    </source>
</evidence>
<dbReference type="AlphaFoldDB" id="A0A5D4T7Z0"/>
<dbReference type="Pfam" id="PF12695">
    <property type="entry name" value="Abhydrolase_5"/>
    <property type="match status" value="1"/>
</dbReference>
<evidence type="ECO:0000313" key="2">
    <source>
        <dbReference type="EMBL" id="TYS71011.1"/>
    </source>
</evidence>
<dbReference type="Proteomes" id="UP000322524">
    <property type="component" value="Unassembled WGS sequence"/>
</dbReference>
<reference evidence="2 3" key="1">
    <citation type="submission" date="2019-08" db="EMBL/GenBank/DDBJ databases">
        <title>Bacillus genomes from the desert of Cuatro Cienegas, Coahuila.</title>
        <authorList>
            <person name="Olmedo-Alvarez G."/>
        </authorList>
    </citation>
    <scope>NUCLEOTIDE SEQUENCE [LARGE SCALE GENOMIC DNA]</scope>
    <source>
        <strain evidence="2 3">CH28_1T</strain>
    </source>
</reference>
<sequence length="240" mass="26315">MKKWQKISLVTLGIVVGVAAAACLFLIATPYKSINDGSLDSTDKVTIKENNSWISFFPTEENDEAGIIFYPGGRVEAAAYAPLARMVAEQGVPFIIAKMPLHLAVFNSDKADKIIDEYEDREWVVAGHSLGGAMAAKYVANNPDKVTGLILMAAYPSEDDDLSSFKGEVITFEAQLDGVIDDERLTKADSRLPSQTYTFIIQGGNHSQFGDYGLQKGDNEASIPKEEQWKRIVQGIVRSF</sequence>
<dbReference type="InterPro" id="IPR029059">
    <property type="entry name" value="AB_hydrolase_5"/>
</dbReference>
<comment type="caution">
    <text evidence="2">The sequence shown here is derived from an EMBL/GenBank/DDBJ whole genome shotgun (WGS) entry which is preliminary data.</text>
</comment>
<feature type="domain" description="Alpha/beta hydrolase fold-5" evidence="1">
    <location>
        <begin position="66"/>
        <end position="229"/>
    </location>
</feature>
<accession>A0A5D4T7Z0</accession>
<protein>
    <submittedName>
        <fullName evidence="2">Alpha/beta fold hydrolase</fullName>
    </submittedName>
</protein>
<dbReference type="InterPro" id="IPR029058">
    <property type="entry name" value="AB_hydrolase_fold"/>
</dbReference>
<dbReference type="Gene3D" id="3.40.50.1820">
    <property type="entry name" value="alpha/beta hydrolase"/>
    <property type="match status" value="1"/>
</dbReference>
<dbReference type="PROSITE" id="PS51257">
    <property type="entry name" value="PROKAR_LIPOPROTEIN"/>
    <property type="match status" value="1"/>
</dbReference>
<dbReference type="SUPFAM" id="SSF53474">
    <property type="entry name" value="alpha/beta-Hydrolases"/>
    <property type="match status" value="1"/>
</dbReference>
<gene>
    <name evidence="2" type="ORF">FZC76_03710</name>
</gene>
<keyword evidence="2" id="KW-0378">Hydrolase</keyword>
<dbReference type="OrthoDB" id="9780932at2"/>
<dbReference type="EMBL" id="VTEV01000001">
    <property type="protein sequence ID" value="TYS71011.1"/>
    <property type="molecule type" value="Genomic_DNA"/>
</dbReference>
<organism evidence="2 3">
    <name type="scientific">Sutcliffiella horikoshii</name>
    <dbReference type="NCBI Taxonomy" id="79883"/>
    <lineage>
        <taxon>Bacteria</taxon>
        <taxon>Bacillati</taxon>
        <taxon>Bacillota</taxon>
        <taxon>Bacilli</taxon>
        <taxon>Bacillales</taxon>
        <taxon>Bacillaceae</taxon>
        <taxon>Sutcliffiella</taxon>
    </lineage>
</organism>